<sequence length="241" mass="26881">MLGPTSSPPTLMQSTSLTLDELDDRINKFCIARGWGKAHTPRNLLFALIGEMGELSEIFQWRGEVAPGLPDFSEHDRIHTGEEMSDVLIYLMEMARCCGIDLAAATINKVSKNAKKYPPIEGLVDTTALYLVDPRALTFGTLAEETRKFSMARNWSTELTPRNLLLALVAEVGELSEIFQWRGEVEPGLPDFTEHDKVHVGEEMADVLLYLVQLARVCGINLSEAVQDKMLKNAIKYPAMK</sequence>
<reference evidence="1 2" key="1">
    <citation type="submission" date="2016-07" db="EMBL/GenBank/DDBJ databases">
        <title>Pervasive Adenine N6-methylation of Active Genes in Fungi.</title>
        <authorList>
            <consortium name="DOE Joint Genome Institute"/>
            <person name="Mondo S.J."/>
            <person name="Dannebaum R.O."/>
            <person name="Kuo R.C."/>
            <person name="Labutti K."/>
            <person name="Haridas S."/>
            <person name="Kuo A."/>
            <person name="Salamov A."/>
            <person name="Ahrendt S.R."/>
            <person name="Lipzen A."/>
            <person name="Sullivan W."/>
            <person name="Andreopoulos W.B."/>
            <person name="Clum A."/>
            <person name="Lindquist E."/>
            <person name="Daum C."/>
            <person name="Ramamoorthy G.K."/>
            <person name="Gryganskyi A."/>
            <person name="Culley D."/>
            <person name="Magnuson J.K."/>
            <person name="James T.Y."/>
            <person name="O'Malley M.A."/>
            <person name="Stajich J.E."/>
            <person name="Spatafora J.W."/>
            <person name="Visel A."/>
            <person name="Grigoriev I.V."/>
        </authorList>
    </citation>
    <scope>NUCLEOTIDE SEQUENCE [LARGE SCALE GENOMIC DNA]</scope>
    <source>
        <strain evidence="1 2">JEL800</strain>
    </source>
</reference>
<evidence type="ECO:0000313" key="2">
    <source>
        <dbReference type="Proteomes" id="UP000193642"/>
    </source>
</evidence>
<dbReference type="GO" id="GO:0047429">
    <property type="term" value="F:nucleoside triphosphate diphosphatase activity"/>
    <property type="evidence" value="ECO:0007669"/>
    <property type="project" value="InterPro"/>
</dbReference>
<evidence type="ECO:0000313" key="1">
    <source>
        <dbReference type="EMBL" id="ORY47606.1"/>
    </source>
</evidence>
<dbReference type="GO" id="GO:0009143">
    <property type="term" value="P:nucleoside triphosphate catabolic process"/>
    <property type="evidence" value="ECO:0007669"/>
    <property type="project" value="InterPro"/>
</dbReference>
<dbReference type="SUPFAM" id="SSF101386">
    <property type="entry name" value="all-alpha NTP pyrophosphatases"/>
    <property type="match status" value="2"/>
</dbReference>
<dbReference type="PANTHER" id="PTHR14552:SF21">
    <property type="entry name" value="DCTP PYROPHOSPHATASE 1"/>
    <property type="match status" value="1"/>
</dbReference>
<proteinExistence type="predicted"/>
<keyword evidence="2" id="KW-1185">Reference proteome</keyword>
<dbReference type="CDD" id="cd11537">
    <property type="entry name" value="NTP-PPase_RS21-C6_like"/>
    <property type="match status" value="2"/>
</dbReference>
<organism evidence="1 2">
    <name type="scientific">Rhizoclosmatium globosum</name>
    <dbReference type="NCBI Taxonomy" id="329046"/>
    <lineage>
        <taxon>Eukaryota</taxon>
        <taxon>Fungi</taxon>
        <taxon>Fungi incertae sedis</taxon>
        <taxon>Chytridiomycota</taxon>
        <taxon>Chytridiomycota incertae sedis</taxon>
        <taxon>Chytridiomycetes</taxon>
        <taxon>Chytridiales</taxon>
        <taxon>Chytriomycetaceae</taxon>
        <taxon>Rhizoclosmatium</taxon>
    </lineage>
</organism>
<gene>
    <name evidence="1" type="ORF">BCR33DRAFT_848352</name>
</gene>
<dbReference type="Pfam" id="PF12643">
    <property type="entry name" value="MazG-like"/>
    <property type="match status" value="1"/>
</dbReference>
<dbReference type="InterPro" id="IPR025984">
    <property type="entry name" value="DCTPP"/>
</dbReference>
<comment type="caution">
    <text evidence="1">The sequence shown here is derived from an EMBL/GenBank/DDBJ whole genome shotgun (WGS) entry which is preliminary data.</text>
</comment>
<dbReference type="OrthoDB" id="411123at2759"/>
<dbReference type="Gene3D" id="1.10.287.1080">
    <property type="entry name" value="MazG-like"/>
    <property type="match status" value="2"/>
</dbReference>
<protein>
    <submittedName>
        <fullName evidence="1">Type II deoxyuridine triphosphatase</fullName>
    </submittedName>
</protein>
<name>A0A1Y2CKU3_9FUNG</name>
<dbReference type="Proteomes" id="UP000193642">
    <property type="component" value="Unassembled WGS sequence"/>
</dbReference>
<dbReference type="PANTHER" id="PTHR14552">
    <property type="match status" value="1"/>
</dbReference>
<dbReference type="EMBL" id="MCGO01000013">
    <property type="protein sequence ID" value="ORY47606.1"/>
    <property type="molecule type" value="Genomic_DNA"/>
</dbReference>
<dbReference type="STRING" id="329046.A0A1Y2CKU3"/>
<dbReference type="AlphaFoldDB" id="A0A1Y2CKU3"/>
<accession>A0A1Y2CKU3</accession>